<reference evidence="1" key="1">
    <citation type="submission" date="2017-07" db="EMBL/GenBank/DDBJ databases">
        <authorList>
            <person name="Mikheyev A."/>
            <person name="Grau M."/>
        </authorList>
    </citation>
    <scope>NUCLEOTIDE SEQUENCE</scope>
    <source>
        <tissue evidence="1">Venom_gland</tissue>
    </source>
</reference>
<protein>
    <submittedName>
        <fullName evidence="1">Uncharacterized protein</fullName>
    </submittedName>
</protein>
<accession>A0A2D4FVN9</accession>
<dbReference type="AlphaFoldDB" id="A0A2D4FVN9"/>
<name>A0A2D4FVN9_MICCO</name>
<organism evidence="1">
    <name type="scientific">Micrurus corallinus</name>
    <name type="common">Brazilian coral snake</name>
    <dbReference type="NCBI Taxonomy" id="54390"/>
    <lineage>
        <taxon>Eukaryota</taxon>
        <taxon>Metazoa</taxon>
        <taxon>Chordata</taxon>
        <taxon>Craniata</taxon>
        <taxon>Vertebrata</taxon>
        <taxon>Euteleostomi</taxon>
        <taxon>Lepidosauria</taxon>
        <taxon>Squamata</taxon>
        <taxon>Bifurcata</taxon>
        <taxon>Unidentata</taxon>
        <taxon>Episquamata</taxon>
        <taxon>Toxicofera</taxon>
        <taxon>Serpentes</taxon>
        <taxon>Colubroidea</taxon>
        <taxon>Elapidae</taxon>
        <taxon>Elapinae</taxon>
        <taxon>Micrurus</taxon>
    </lineage>
</organism>
<proteinExistence type="predicted"/>
<sequence>MVTPSPQKVLQEPGPLPCMSYPPACGFTATTLRQHPPPKCGGILSFCAPPPNLGVSLRRGAQEFSQAKSIPVQPVLSWLKCNLPGARGHPTEAGGAFAILLRYSPHFHPYQPSRPATYWRISGEGGGGEIKPPSHSLPAVGVHFKIALRSYFSSCPPES</sequence>
<reference evidence="1" key="2">
    <citation type="submission" date="2017-11" db="EMBL/GenBank/DDBJ databases">
        <title>Coralsnake Venomics: Analyses of Venom Gland Transcriptomes and Proteomes of Six Brazilian Taxa.</title>
        <authorList>
            <person name="Aird S.D."/>
            <person name="Jorge da Silva N."/>
            <person name="Qiu L."/>
            <person name="Villar-Briones A."/>
            <person name="Aparecida-Saddi V."/>
            <person name="Campos-Telles M.P."/>
            <person name="Grau M."/>
            <person name="Mikheyev A.S."/>
        </authorList>
    </citation>
    <scope>NUCLEOTIDE SEQUENCE</scope>
    <source>
        <tissue evidence="1">Venom_gland</tissue>
    </source>
</reference>
<evidence type="ECO:0000313" key="1">
    <source>
        <dbReference type="EMBL" id="LAA51528.1"/>
    </source>
</evidence>
<dbReference type="EMBL" id="IACJ01094588">
    <property type="protein sequence ID" value="LAA51528.1"/>
    <property type="molecule type" value="Transcribed_RNA"/>
</dbReference>